<comment type="subcellular location">
    <subcellularLocation>
        <location evidence="1">Membrane</location>
    </subcellularLocation>
</comment>
<dbReference type="InterPro" id="IPR050515">
    <property type="entry name" value="Beta-lactam/transpept"/>
</dbReference>
<evidence type="ECO:0000256" key="2">
    <source>
        <dbReference type="ARBA" id="ARBA00007171"/>
    </source>
</evidence>
<dbReference type="SUPFAM" id="SSF56519">
    <property type="entry name" value="Penicillin binding protein dimerisation domain"/>
    <property type="match status" value="1"/>
</dbReference>
<evidence type="ECO:0000256" key="1">
    <source>
        <dbReference type="ARBA" id="ARBA00004370"/>
    </source>
</evidence>
<dbReference type="GO" id="GO:0005886">
    <property type="term" value="C:plasma membrane"/>
    <property type="evidence" value="ECO:0007669"/>
    <property type="project" value="TreeGrafter"/>
</dbReference>
<protein>
    <submittedName>
        <fullName evidence="7">Penicillin-binding protein 2</fullName>
    </submittedName>
</protein>
<proteinExistence type="inferred from homology"/>
<dbReference type="AlphaFoldDB" id="A0A8J8MED5"/>
<dbReference type="Pfam" id="PF03717">
    <property type="entry name" value="PBP_dimer"/>
    <property type="match status" value="1"/>
</dbReference>
<gene>
    <name evidence="7" type="ORF">HYG85_21800</name>
</gene>
<dbReference type="InterPro" id="IPR001460">
    <property type="entry name" value="PCN-bd_Tpept"/>
</dbReference>
<dbReference type="InterPro" id="IPR036138">
    <property type="entry name" value="PBP_dimer_sf"/>
</dbReference>
<dbReference type="GO" id="GO:0008658">
    <property type="term" value="F:penicillin binding"/>
    <property type="evidence" value="ECO:0007669"/>
    <property type="project" value="InterPro"/>
</dbReference>
<feature type="region of interest" description="Disordered" evidence="4">
    <location>
        <begin position="596"/>
        <end position="626"/>
    </location>
</feature>
<sequence length="626" mass="71104">MNNTKDYTYKAKRNLVFLFFIFITCILLLCFRVYSIVNAESLNYKKRVLSQQVNNSVRYNNLLEPKRGTIYDRNGRVFAESKKVYDLIFDPGVLAKCDEEDIDETINFLVNTYDFKEMDLKDLLKNRAFSNYEVLASNLNYSEIENEFDDIRKRKYKGLHLKEAYKRLYPNNNMLCDVLGFVDKGNQGRWGVEETYGNYLRGEEGREFGVINDGNYIENKYIEPKNGNDVVLTIDQTIQYYVEEAIKANLESNPKNVYVVATNPQNGEVLAMASYPDYNLNDPYDLTAYFTEEEIKNMPLEKRTEFLYGLWRNFNISDTYEPGSTFKPFVAAAAIEEKKVNLFETFHCSGSKKLYGHSISCWKSEGHGDLTVVGALENSCNVAFMDIGAKIGKDIFYEYQQLFGLGTRTNIDLIGEGDSEYYDLDGLGPVQLATCSFGQGFTITPLQLITSFGSLINGGYLYEPHMMKKIVNENGNVVKVNDDKRVRQVISSKTAQTIKEALHSVVENGTGKRVAIEGYDIGGKTGTAEKLPRSAEKYMVSFLGFAPVDNPKIALLVIVDEPESPKPTSIFAQNIFKSIMEKTLPYMNIYPRIEGEKQGNSTVDKPKVNADTTTDKKTEENIEPEI</sequence>
<name>A0A8J8MED5_9FIRM</name>
<organism evidence="7 8">
    <name type="scientific">Vallitalea guaymasensis</name>
    <dbReference type="NCBI Taxonomy" id="1185412"/>
    <lineage>
        <taxon>Bacteria</taxon>
        <taxon>Bacillati</taxon>
        <taxon>Bacillota</taxon>
        <taxon>Clostridia</taxon>
        <taxon>Lachnospirales</taxon>
        <taxon>Vallitaleaceae</taxon>
        <taxon>Vallitalea</taxon>
    </lineage>
</organism>
<feature type="domain" description="Penicillin-binding protein transpeptidase" evidence="5">
    <location>
        <begin position="258"/>
        <end position="581"/>
    </location>
</feature>
<evidence type="ECO:0000256" key="3">
    <source>
        <dbReference type="ARBA" id="ARBA00023136"/>
    </source>
</evidence>
<dbReference type="Gene3D" id="3.40.710.10">
    <property type="entry name" value="DD-peptidase/beta-lactamase superfamily"/>
    <property type="match status" value="1"/>
</dbReference>
<dbReference type="PANTHER" id="PTHR30627:SF1">
    <property type="entry name" value="PEPTIDOGLYCAN D,D-TRANSPEPTIDASE FTSI"/>
    <property type="match status" value="1"/>
</dbReference>
<feature type="domain" description="Penicillin-binding protein dimerisation" evidence="6">
    <location>
        <begin position="64"/>
        <end position="219"/>
    </location>
</feature>
<comment type="similarity">
    <text evidence="2">Belongs to the transpeptidase family.</text>
</comment>
<dbReference type="PANTHER" id="PTHR30627">
    <property type="entry name" value="PEPTIDOGLYCAN D,D-TRANSPEPTIDASE"/>
    <property type="match status" value="1"/>
</dbReference>
<evidence type="ECO:0000256" key="4">
    <source>
        <dbReference type="SAM" id="MobiDB-lite"/>
    </source>
</evidence>
<keyword evidence="8" id="KW-1185">Reference proteome</keyword>
<feature type="compositionally biased region" description="Basic and acidic residues" evidence="4">
    <location>
        <begin position="604"/>
        <end position="620"/>
    </location>
</feature>
<dbReference type="RefSeq" id="WP_212691446.1">
    <property type="nucleotide sequence ID" value="NZ_CP058561.1"/>
</dbReference>
<evidence type="ECO:0000313" key="7">
    <source>
        <dbReference type="EMBL" id="QUH31412.1"/>
    </source>
</evidence>
<dbReference type="SUPFAM" id="SSF56601">
    <property type="entry name" value="beta-lactamase/transpeptidase-like"/>
    <property type="match status" value="1"/>
</dbReference>
<keyword evidence="3" id="KW-0472">Membrane</keyword>
<dbReference type="Gene3D" id="3.90.1310.10">
    <property type="entry name" value="Penicillin-binding protein 2a (Domain 2)"/>
    <property type="match status" value="1"/>
</dbReference>
<evidence type="ECO:0000259" key="5">
    <source>
        <dbReference type="Pfam" id="PF00905"/>
    </source>
</evidence>
<dbReference type="InterPro" id="IPR005311">
    <property type="entry name" value="PBP_dimer"/>
</dbReference>
<evidence type="ECO:0000259" key="6">
    <source>
        <dbReference type="Pfam" id="PF03717"/>
    </source>
</evidence>
<dbReference type="InterPro" id="IPR012338">
    <property type="entry name" value="Beta-lactam/transpept-like"/>
</dbReference>
<dbReference type="GO" id="GO:0071555">
    <property type="term" value="P:cell wall organization"/>
    <property type="evidence" value="ECO:0007669"/>
    <property type="project" value="TreeGrafter"/>
</dbReference>
<dbReference type="EMBL" id="CP058561">
    <property type="protein sequence ID" value="QUH31412.1"/>
    <property type="molecule type" value="Genomic_DNA"/>
</dbReference>
<dbReference type="KEGG" id="vgu:HYG85_21800"/>
<evidence type="ECO:0000313" key="8">
    <source>
        <dbReference type="Proteomes" id="UP000677305"/>
    </source>
</evidence>
<reference evidence="7 8" key="1">
    <citation type="submission" date="2020-07" db="EMBL/GenBank/DDBJ databases">
        <title>Vallitalea guaymasensis genome.</title>
        <authorList>
            <person name="Postec A."/>
        </authorList>
    </citation>
    <scope>NUCLEOTIDE SEQUENCE [LARGE SCALE GENOMIC DNA]</scope>
    <source>
        <strain evidence="7 8">Ra1766G1</strain>
    </source>
</reference>
<dbReference type="Proteomes" id="UP000677305">
    <property type="component" value="Chromosome"/>
</dbReference>
<dbReference type="Pfam" id="PF00905">
    <property type="entry name" value="Transpeptidase"/>
    <property type="match status" value="1"/>
</dbReference>
<accession>A0A8J8MED5</accession>